<feature type="compositionally biased region" description="Pro residues" evidence="1">
    <location>
        <begin position="141"/>
        <end position="182"/>
    </location>
</feature>
<name>A0A090L470_STRRB</name>
<dbReference type="WormBase" id="SRAE_1000285400">
    <property type="protein sequence ID" value="SRP03971"/>
    <property type="gene ID" value="WBGene00259471"/>
</dbReference>
<dbReference type="OrthoDB" id="5873773at2759"/>
<evidence type="ECO:0000256" key="1">
    <source>
        <dbReference type="SAM" id="MobiDB-lite"/>
    </source>
</evidence>
<feature type="compositionally biased region" description="Polar residues" evidence="1">
    <location>
        <begin position="193"/>
        <end position="206"/>
    </location>
</feature>
<feature type="compositionally biased region" description="Low complexity" evidence="1">
    <location>
        <begin position="274"/>
        <end position="289"/>
    </location>
</feature>
<evidence type="ECO:0000313" key="6">
    <source>
        <dbReference type="WBParaSite" id="SRAE_1000285400.1"/>
    </source>
</evidence>
<keyword evidence="2" id="KW-0732">Signal</keyword>
<feature type="compositionally biased region" description="Basic and acidic residues" evidence="1">
    <location>
        <begin position="308"/>
        <end position="320"/>
    </location>
</feature>
<evidence type="ECO:0000259" key="3">
    <source>
        <dbReference type="Pfam" id="PF04155"/>
    </source>
</evidence>
<dbReference type="Proteomes" id="UP000035682">
    <property type="component" value="Unplaced"/>
</dbReference>
<feature type="signal peptide" evidence="2">
    <location>
        <begin position="1"/>
        <end position="20"/>
    </location>
</feature>
<evidence type="ECO:0000313" key="5">
    <source>
        <dbReference type="Proteomes" id="UP000035682"/>
    </source>
</evidence>
<dbReference type="WBParaSite" id="SRAE_1000285400.1">
    <property type="protein sequence ID" value="SRAE_1000285400.1"/>
    <property type="gene ID" value="WBGene00259471"/>
</dbReference>
<dbReference type="Pfam" id="PF04155">
    <property type="entry name" value="Ground-like"/>
    <property type="match status" value="1"/>
</dbReference>
<organism evidence="4">
    <name type="scientific">Strongyloides ratti</name>
    <name type="common">Parasitic roundworm</name>
    <dbReference type="NCBI Taxonomy" id="34506"/>
    <lineage>
        <taxon>Eukaryota</taxon>
        <taxon>Metazoa</taxon>
        <taxon>Ecdysozoa</taxon>
        <taxon>Nematoda</taxon>
        <taxon>Chromadorea</taxon>
        <taxon>Rhabditida</taxon>
        <taxon>Tylenchina</taxon>
        <taxon>Panagrolaimomorpha</taxon>
        <taxon>Strongyloidoidea</taxon>
        <taxon>Strongyloididae</taxon>
        <taxon>Strongyloides</taxon>
    </lineage>
</organism>
<dbReference type="AlphaFoldDB" id="A0A090L470"/>
<feature type="compositionally biased region" description="Low complexity" evidence="1">
    <location>
        <begin position="130"/>
        <end position="140"/>
    </location>
</feature>
<dbReference type="STRING" id="34506.A0A090L470"/>
<feature type="region of interest" description="Disordered" evidence="1">
    <location>
        <begin position="129"/>
        <end position="206"/>
    </location>
</feature>
<sequence length="418" mass="42526">MVKFFVSTAILALLAQSGNACFGGLGGSNACCPPTSTTCAPSVPRCQTTSYAAPPIQQSSYAAAPPLPSQGYGAPSGYVQPSYPRPFGVQEPTQYQGPVQGGYASNVGGGGYASSIDSGAASTYVQQKIPSGGSYQQGPGPIAPQPVGPGPIEPGPIAPQPVGPGPVGPGPVGPTPVEPAPQQPEAVQEPGYESTQTPGYSGETVTQPASVIVSTEYGKEEIITPVEVPSSYGGSQATQAPSYGGSQTTVGGGYGGEVVTSASAVVTEGGYGKESATSSPSVSVSESSSYGEQLPSTAAPSKSGYGEESSKGKSGYEHASENSITPSQIGTVDYGEETNTSGDGNCEDPELRAIVEAAVNAYGDNLEAARKIEADAGSKFGGRFNSIVSNSEFAYVNWYGKRNCQLRVKERHTLTWED</sequence>
<feature type="compositionally biased region" description="Polar residues" evidence="1">
    <location>
        <begin position="290"/>
        <end position="300"/>
    </location>
</feature>
<protein>
    <submittedName>
        <fullName evidence="4 6">Ground-like domain-containing protein</fullName>
    </submittedName>
</protein>
<feature type="domain" description="Ground-like" evidence="3">
    <location>
        <begin position="344"/>
        <end position="415"/>
    </location>
</feature>
<reference evidence="4 5" key="1">
    <citation type="submission" date="2014-09" db="EMBL/GenBank/DDBJ databases">
        <authorList>
            <person name="Martin A.A."/>
        </authorList>
    </citation>
    <scope>NUCLEOTIDE SEQUENCE</scope>
    <source>
        <strain evidence="5">ED321</strain>
        <strain evidence="4">ED321 Heterogonic</strain>
    </source>
</reference>
<keyword evidence="5" id="KW-1185">Reference proteome</keyword>
<dbReference type="RefSeq" id="XP_024503802.1">
    <property type="nucleotide sequence ID" value="XM_024649979.1"/>
</dbReference>
<evidence type="ECO:0000313" key="4">
    <source>
        <dbReference type="EMBL" id="CEF64601.1"/>
    </source>
</evidence>
<accession>A0A090L470</accession>
<reference evidence="6" key="2">
    <citation type="submission" date="2020-12" db="UniProtKB">
        <authorList>
            <consortium name="WormBaseParasite"/>
        </authorList>
    </citation>
    <scope>IDENTIFICATION</scope>
</reference>
<feature type="region of interest" description="Disordered" evidence="1">
    <location>
        <begin position="270"/>
        <end position="346"/>
    </location>
</feature>
<feature type="chain" id="PRO_5015030461" evidence="2">
    <location>
        <begin position="21"/>
        <end position="418"/>
    </location>
</feature>
<dbReference type="GeneID" id="36376966"/>
<dbReference type="InterPro" id="IPR007284">
    <property type="entry name" value="Ground-like_dom"/>
</dbReference>
<feature type="compositionally biased region" description="Polar residues" evidence="1">
    <location>
        <begin position="321"/>
        <end position="330"/>
    </location>
</feature>
<gene>
    <name evidence="4 6 7" type="ORF">SRAE_1000285400</name>
</gene>
<evidence type="ECO:0000256" key="2">
    <source>
        <dbReference type="SAM" id="SignalP"/>
    </source>
</evidence>
<evidence type="ECO:0000313" key="7">
    <source>
        <dbReference type="WormBase" id="SRAE_1000285400"/>
    </source>
</evidence>
<dbReference type="CTD" id="36376966"/>
<dbReference type="eggNOG" id="ENOG502S9E5">
    <property type="taxonomic scope" value="Eukaryota"/>
</dbReference>
<proteinExistence type="predicted"/>
<dbReference type="EMBL" id="LN609528">
    <property type="protein sequence ID" value="CEF64601.1"/>
    <property type="molecule type" value="Genomic_DNA"/>
</dbReference>